<comment type="caution">
    <text evidence="1">The sequence shown here is derived from an EMBL/GenBank/DDBJ whole genome shotgun (WGS) entry which is preliminary data.</text>
</comment>
<dbReference type="EMBL" id="VWPL01000018">
    <property type="protein sequence ID" value="KAA5599896.1"/>
    <property type="molecule type" value="Genomic_DNA"/>
</dbReference>
<gene>
    <name evidence="1" type="ORF">F1193_10945</name>
</gene>
<dbReference type="RefSeq" id="WP_150097730.1">
    <property type="nucleotide sequence ID" value="NZ_VWPL01000018.1"/>
</dbReference>
<protein>
    <submittedName>
        <fullName evidence="1">Uncharacterized protein</fullName>
    </submittedName>
</protein>
<accession>A0A5M6HVH7</accession>
<reference evidence="1 2" key="1">
    <citation type="submission" date="2019-09" db="EMBL/GenBank/DDBJ databases">
        <title>Draft Whole-Genome sequence of Blastochloris sulfoviridis DSM 729.</title>
        <authorList>
            <person name="Meyer T.E."/>
            <person name="Kyndt J.A."/>
        </authorList>
    </citation>
    <scope>NUCLEOTIDE SEQUENCE [LARGE SCALE GENOMIC DNA]</scope>
    <source>
        <strain evidence="1 2">DSM 729</strain>
    </source>
</reference>
<name>A0A5M6HVH7_9HYPH</name>
<evidence type="ECO:0000313" key="1">
    <source>
        <dbReference type="EMBL" id="KAA5599896.1"/>
    </source>
</evidence>
<evidence type="ECO:0000313" key="2">
    <source>
        <dbReference type="Proteomes" id="UP000323886"/>
    </source>
</evidence>
<sequence length="98" mass="10902">MRMVAVLITGLVVGLLGPLGASRAEEDEIPDRFLLVMQERGGLAPGTRPTCFAAWKTQVTEAYYKPCPWDQPPSKRKVARPWPWMNGDGLFMGLSVRN</sequence>
<dbReference type="AlphaFoldDB" id="A0A5M6HVH7"/>
<keyword evidence="2" id="KW-1185">Reference proteome</keyword>
<dbReference type="Proteomes" id="UP000323886">
    <property type="component" value="Unassembled WGS sequence"/>
</dbReference>
<proteinExistence type="predicted"/>
<dbReference type="OrthoDB" id="8481008at2"/>
<organism evidence="1 2">
    <name type="scientific">Blastochloris sulfoviridis</name>
    <dbReference type="NCBI Taxonomy" id="50712"/>
    <lineage>
        <taxon>Bacteria</taxon>
        <taxon>Pseudomonadati</taxon>
        <taxon>Pseudomonadota</taxon>
        <taxon>Alphaproteobacteria</taxon>
        <taxon>Hyphomicrobiales</taxon>
        <taxon>Blastochloridaceae</taxon>
        <taxon>Blastochloris</taxon>
    </lineage>
</organism>